<accession>A0ABV4XPS7</accession>
<reference evidence="1 2" key="1">
    <citation type="submission" date="2024-09" db="EMBL/GenBank/DDBJ databases">
        <title>Floridaenema gen nov. (Aerosakkonemataceae, Aerosakkonematales ord. nov., Cyanobacteria) from benthic tropical and subtropical fresh waters, with the description of four new species.</title>
        <authorList>
            <person name="Moretto J.A."/>
            <person name="Berthold D.E."/>
            <person name="Lefler F.W."/>
            <person name="Huang I.-S."/>
            <person name="Laughinghouse H. IV."/>
        </authorList>
    </citation>
    <scope>NUCLEOTIDE SEQUENCE [LARGE SCALE GENOMIC DNA]</scope>
    <source>
        <strain evidence="1 2">BLCC-F50</strain>
    </source>
</reference>
<organism evidence="1 2">
    <name type="scientific">Floridaenema flaviceps BLCC-F50</name>
    <dbReference type="NCBI Taxonomy" id="3153642"/>
    <lineage>
        <taxon>Bacteria</taxon>
        <taxon>Bacillati</taxon>
        <taxon>Cyanobacteriota</taxon>
        <taxon>Cyanophyceae</taxon>
        <taxon>Oscillatoriophycideae</taxon>
        <taxon>Aerosakkonematales</taxon>
        <taxon>Aerosakkonemataceae</taxon>
        <taxon>Floridanema</taxon>
        <taxon>Floridanema flaviceps</taxon>
    </lineage>
</organism>
<protein>
    <submittedName>
        <fullName evidence="1">Uncharacterized protein</fullName>
    </submittedName>
</protein>
<gene>
    <name evidence="1" type="ORF">ACE1CI_09260</name>
</gene>
<proteinExistence type="predicted"/>
<keyword evidence="2" id="KW-1185">Reference proteome</keyword>
<dbReference type="EMBL" id="JBHFNR010000060">
    <property type="protein sequence ID" value="MFB2893087.1"/>
    <property type="molecule type" value="Genomic_DNA"/>
</dbReference>
<comment type="caution">
    <text evidence="1">The sequence shown here is derived from an EMBL/GenBank/DDBJ whole genome shotgun (WGS) entry which is preliminary data.</text>
</comment>
<dbReference type="Proteomes" id="UP001576784">
    <property type="component" value="Unassembled WGS sequence"/>
</dbReference>
<name>A0ABV4XPS7_9CYAN</name>
<evidence type="ECO:0000313" key="1">
    <source>
        <dbReference type="EMBL" id="MFB2893087.1"/>
    </source>
</evidence>
<dbReference type="RefSeq" id="WP_413262752.1">
    <property type="nucleotide sequence ID" value="NZ_JBHFNR010000060.1"/>
</dbReference>
<evidence type="ECO:0000313" key="2">
    <source>
        <dbReference type="Proteomes" id="UP001576784"/>
    </source>
</evidence>
<sequence>MKTQAGRMPAPQELELSCGVGILPAPQKLELSCGVGILPAPQKLEFSCGVGILPAPSKDNYYHFIYLHRLRRKETTEVATTNLLFVVTTLVVL</sequence>